<comment type="caution">
    <text evidence="2">The sequence shown here is derived from an EMBL/GenBank/DDBJ whole genome shotgun (WGS) entry which is preliminary data.</text>
</comment>
<feature type="signal peptide" evidence="1">
    <location>
        <begin position="1"/>
        <end position="19"/>
    </location>
</feature>
<reference evidence="2 3" key="1">
    <citation type="journal article" date="2021" name="BMC Biol.">
        <title>Horizontally acquired antibacterial genes associated with adaptive radiation of ladybird beetles.</title>
        <authorList>
            <person name="Li H.S."/>
            <person name="Tang X.F."/>
            <person name="Huang Y.H."/>
            <person name="Xu Z.Y."/>
            <person name="Chen M.L."/>
            <person name="Du X.Y."/>
            <person name="Qiu B.Y."/>
            <person name="Chen P.T."/>
            <person name="Zhang W."/>
            <person name="Slipinski A."/>
            <person name="Escalona H.E."/>
            <person name="Waterhouse R.M."/>
            <person name="Zwick A."/>
            <person name="Pang H."/>
        </authorList>
    </citation>
    <scope>NUCLEOTIDE SEQUENCE [LARGE SCALE GENOMIC DNA]</scope>
    <source>
        <strain evidence="2">SYSU2018</strain>
    </source>
</reference>
<dbReference type="Proteomes" id="UP001516400">
    <property type="component" value="Unassembled WGS sequence"/>
</dbReference>
<accession>A0ABD2P1F7</accession>
<keyword evidence="3" id="KW-1185">Reference proteome</keyword>
<dbReference type="AlphaFoldDB" id="A0ABD2P1F7"/>
<evidence type="ECO:0000313" key="2">
    <source>
        <dbReference type="EMBL" id="KAL3284486.1"/>
    </source>
</evidence>
<protein>
    <submittedName>
        <fullName evidence="2">Uncharacterized protein</fullName>
    </submittedName>
</protein>
<sequence>MSKITQAICVLCLASYVLAADDVLTKLKLVEPGQSISKLDGKKKSFPLTSLPNDDGTTNWGDQVYKKRHDSDTLLLRDLVIYPTVSSNDQNIQYSAKFSNQQHITSVRFINVGRQRAYCEDINVNNDGVEIDFIIPAGKDVRVFVEIYAS</sequence>
<proteinExistence type="predicted"/>
<keyword evidence="1" id="KW-0732">Signal</keyword>
<evidence type="ECO:0000256" key="1">
    <source>
        <dbReference type="SAM" id="SignalP"/>
    </source>
</evidence>
<gene>
    <name evidence="2" type="ORF">HHI36_018647</name>
</gene>
<dbReference type="EMBL" id="JABFTP020000165">
    <property type="protein sequence ID" value="KAL3284486.1"/>
    <property type="molecule type" value="Genomic_DNA"/>
</dbReference>
<organism evidence="2 3">
    <name type="scientific">Cryptolaemus montrouzieri</name>
    <dbReference type="NCBI Taxonomy" id="559131"/>
    <lineage>
        <taxon>Eukaryota</taxon>
        <taxon>Metazoa</taxon>
        <taxon>Ecdysozoa</taxon>
        <taxon>Arthropoda</taxon>
        <taxon>Hexapoda</taxon>
        <taxon>Insecta</taxon>
        <taxon>Pterygota</taxon>
        <taxon>Neoptera</taxon>
        <taxon>Endopterygota</taxon>
        <taxon>Coleoptera</taxon>
        <taxon>Polyphaga</taxon>
        <taxon>Cucujiformia</taxon>
        <taxon>Coccinelloidea</taxon>
        <taxon>Coccinellidae</taxon>
        <taxon>Scymninae</taxon>
        <taxon>Scymnini</taxon>
        <taxon>Cryptolaemus</taxon>
    </lineage>
</organism>
<feature type="chain" id="PRO_5044851613" evidence="1">
    <location>
        <begin position="20"/>
        <end position="150"/>
    </location>
</feature>
<name>A0ABD2P1F7_9CUCU</name>
<evidence type="ECO:0000313" key="3">
    <source>
        <dbReference type="Proteomes" id="UP001516400"/>
    </source>
</evidence>